<feature type="domain" description="Histidine kinase" evidence="9">
    <location>
        <begin position="309"/>
        <end position="521"/>
    </location>
</feature>
<dbReference type="SUPFAM" id="SSF55874">
    <property type="entry name" value="ATPase domain of HSP90 chaperone/DNA topoisomerase II/histidine kinase"/>
    <property type="match status" value="1"/>
</dbReference>
<evidence type="ECO:0000256" key="7">
    <source>
        <dbReference type="SAM" id="Coils"/>
    </source>
</evidence>
<keyword evidence="8" id="KW-1133">Transmembrane helix</keyword>
<dbReference type="Pfam" id="PF00672">
    <property type="entry name" value="HAMP"/>
    <property type="match status" value="1"/>
</dbReference>
<organism evidence="11 12">
    <name type="scientific">Malonomonas rubra DSM 5091</name>
    <dbReference type="NCBI Taxonomy" id="1122189"/>
    <lineage>
        <taxon>Bacteria</taxon>
        <taxon>Pseudomonadati</taxon>
        <taxon>Thermodesulfobacteriota</taxon>
        <taxon>Desulfuromonadia</taxon>
        <taxon>Desulfuromonadales</taxon>
        <taxon>Geopsychrobacteraceae</taxon>
        <taxon>Malonomonas</taxon>
    </lineage>
</organism>
<evidence type="ECO:0000256" key="1">
    <source>
        <dbReference type="ARBA" id="ARBA00000085"/>
    </source>
</evidence>
<keyword evidence="8" id="KW-0812">Transmembrane</keyword>
<dbReference type="InterPro" id="IPR005467">
    <property type="entry name" value="His_kinase_dom"/>
</dbReference>
<sequence>MQLKLASKYTAISCTALLVIMFTFAFFHVNTLRESFLAEAMYEADTLSEMILHNSHYLMLKNDRVQLQQVIDEAGTMARIQQIRILGREGVVSFSTDKTEIGTALSNDDEGCYFCHVGKSTALIDASIETRSRNFTDVYGKDFLGMTSAIYNEPSCYTADCHFHSEEEKKLGVLDVVVSLEKMQAVTFNHHADVFVSTAVMLVLMSICQFVFTQKYVCQPVQRLVRHTERLARGDLDVRIENVPTDEFGELGEAFNSMASSLEQAQLELRDWAGTLEQKVEKRTEEIQEMQAQLVQSAKLASMGELVAGIAHEINNPLGGILMFSSLAAKNPELPPQVKDNLEVVVSETRRCAKIVRGLLEFSRESIPEKRSDSINRIIKQTLRLVSQQTLFQDIEMDCEFDETLPELHLDPDQIQQVFFNMFINAAQAMHDGGGILSITTERDNELESVIRVIVADNGQGIEKESLNKIFDPFFSTKSKKGFGLGLSISYGIINNHGGKISVQSELGVGTQFTILLPIDENVTLAETDADSILLPGSAESDGEA</sequence>
<dbReference type="SMART" id="SM00304">
    <property type="entry name" value="HAMP"/>
    <property type="match status" value="1"/>
</dbReference>
<dbReference type="PANTHER" id="PTHR43065">
    <property type="entry name" value="SENSOR HISTIDINE KINASE"/>
    <property type="match status" value="1"/>
</dbReference>
<dbReference type="SMART" id="SM00387">
    <property type="entry name" value="HATPase_c"/>
    <property type="match status" value="1"/>
</dbReference>
<keyword evidence="5" id="KW-0808">Transferase</keyword>
<reference evidence="11 12" key="1">
    <citation type="submission" date="2016-11" db="EMBL/GenBank/DDBJ databases">
        <authorList>
            <person name="Jaros S."/>
            <person name="Januszkiewicz K."/>
            <person name="Wedrychowicz H."/>
        </authorList>
    </citation>
    <scope>NUCLEOTIDE SEQUENCE [LARGE SCALE GENOMIC DNA]</scope>
    <source>
        <strain evidence="11 12">DSM 5091</strain>
    </source>
</reference>
<keyword evidence="7" id="KW-0175">Coiled coil</keyword>
<keyword evidence="6 11" id="KW-0418">Kinase</keyword>
<dbReference type="RefSeq" id="WP_072908084.1">
    <property type="nucleotide sequence ID" value="NZ_FQZT01000005.1"/>
</dbReference>
<evidence type="ECO:0000256" key="6">
    <source>
        <dbReference type="ARBA" id="ARBA00022777"/>
    </source>
</evidence>
<evidence type="ECO:0000256" key="8">
    <source>
        <dbReference type="SAM" id="Phobius"/>
    </source>
</evidence>
<feature type="coiled-coil region" evidence="7">
    <location>
        <begin position="262"/>
        <end position="293"/>
    </location>
</feature>
<dbReference type="InterPro" id="IPR036097">
    <property type="entry name" value="HisK_dim/P_sf"/>
</dbReference>
<evidence type="ECO:0000256" key="4">
    <source>
        <dbReference type="ARBA" id="ARBA00022553"/>
    </source>
</evidence>
<dbReference type="CDD" id="cd06225">
    <property type="entry name" value="HAMP"/>
    <property type="match status" value="1"/>
</dbReference>
<dbReference type="Pfam" id="PF02518">
    <property type="entry name" value="HATPase_c"/>
    <property type="match status" value="1"/>
</dbReference>
<keyword evidence="8" id="KW-0472">Membrane</keyword>
<dbReference type="Gene3D" id="3.30.565.10">
    <property type="entry name" value="Histidine kinase-like ATPase, C-terminal domain"/>
    <property type="match status" value="1"/>
</dbReference>
<evidence type="ECO:0000313" key="11">
    <source>
        <dbReference type="EMBL" id="SHJ21335.1"/>
    </source>
</evidence>
<dbReference type="Proteomes" id="UP000184171">
    <property type="component" value="Unassembled WGS sequence"/>
</dbReference>
<dbReference type="AlphaFoldDB" id="A0A1M6HGN9"/>
<protein>
    <recommendedName>
        <fullName evidence="3">histidine kinase</fullName>
        <ecNumber evidence="3">2.7.13.3</ecNumber>
    </recommendedName>
</protein>
<dbReference type="EC" id="2.7.13.3" evidence="3"/>
<dbReference type="Gene3D" id="1.10.287.130">
    <property type="match status" value="1"/>
</dbReference>
<dbReference type="InterPro" id="IPR003660">
    <property type="entry name" value="HAMP_dom"/>
</dbReference>
<dbReference type="InterPro" id="IPR036890">
    <property type="entry name" value="HATPase_C_sf"/>
</dbReference>
<dbReference type="STRING" id="1122189.SAMN02745165_01827"/>
<evidence type="ECO:0000259" key="10">
    <source>
        <dbReference type="PROSITE" id="PS50885"/>
    </source>
</evidence>
<name>A0A1M6HGN9_MALRU</name>
<dbReference type="GO" id="GO:0016020">
    <property type="term" value="C:membrane"/>
    <property type="evidence" value="ECO:0007669"/>
    <property type="project" value="UniProtKB-SubCell"/>
</dbReference>
<dbReference type="CDD" id="cd00082">
    <property type="entry name" value="HisKA"/>
    <property type="match status" value="1"/>
</dbReference>
<dbReference type="SMART" id="SM00388">
    <property type="entry name" value="HisKA"/>
    <property type="match status" value="1"/>
</dbReference>
<dbReference type="PANTHER" id="PTHR43065:SF42">
    <property type="entry name" value="TWO-COMPONENT SENSOR PPRA"/>
    <property type="match status" value="1"/>
</dbReference>
<dbReference type="OrthoDB" id="9781147at2"/>
<accession>A0A1M6HGN9</accession>
<dbReference type="Gene3D" id="6.10.340.10">
    <property type="match status" value="1"/>
</dbReference>
<dbReference type="PRINTS" id="PR00344">
    <property type="entry name" value="BCTRLSENSOR"/>
</dbReference>
<feature type="transmembrane region" description="Helical" evidence="8">
    <location>
        <begin position="6"/>
        <end position="27"/>
    </location>
</feature>
<proteinExistence type="predicted"/>
<comment type="catalytic activity">
    <reaction evidence="1">
        <text>ATP + protein L-histidine = ADP + protein N-phospho-L-histidine.</text>
        <dbReference type="EC" id="2.7.13.3"/>
    </reaction>
</comment>
<keyword evidence="12" id="KW-1185">Reference proteome</keyword>
<feature type="domain" description="HAMP" evidence="10">
    <location>
        <begin position="215"/>
        <end position="267"/>
    </location>
</feature>
<dbReference type="PROSITE" id="PS50109">
    <property type="entry name" value="HIS_KIN"/>
    <property type="match status" value="1"/>
</dbReference>
<dbReference type="SUPFAM" id="SSF47384">
    <property type="entry name" value="Homodimeric domain of signal transducing histidine kinase"/>
    <property type="match status" value="1"/>
</dbReference>
<dbReference type="Gene3D" id="3.30.450.290">
    <property type="match status" value="1"/>
</dbReference>
<evidence type="ECO:0000256" key="5">
    <source>
        <dbReference type="ARBA" id="ARBA00022679"/>
    </source>
</evidence>
<gene>
    <name evidence="11" type="ORF">SAMN02745165_01827</name>
</gene>
<dbReference type="SUPFAM" id="SSF158472">
    <property type="entry name" value="HAMP domain-like"/>
    <property type="match status" value="1"/>
</dbReference>
<dbReference type="EMBL" id="FQZT01000005">
    <property type="protein sequence ID" value="SHJ21335.1"/>
    <property type="molecule type" value="Genomic_DNA"/>
</dbReference>
<evidence type="ECO:0000256" key="3">
    <source>
        <dbReference type="ARBA" id="ARBA00012438"/>
    </source>
</evidence>
<evidence type="ECO:0000259" key="9">
    <source>
        <dbReference type="PROSITE" id="PS50109"/>
    </source>
</evidence>
<dbReference type="InterPro" id="IPR003594">
    <property type="entry name" value="HATPase_dom"/>
</dbReference>
<dbReference type="GO" id="GO:0000155">
    <property type="term" value="F:phosphorelay sensor kinase activity"/>
    <property type="evidence" value="ECO:0007669"/>
    <property type="project" value="InterPro"/>
</dbReference>
<keyword evidence="4" id="KW-0597">Phosphoprotein</keyword>
<dbReference type="Pfam" id="PF00512">
    <property type="entry name" value="HisKA"/>
    <property type="match status" value="1"/>
</dbReference>
<dbReference type="InterPro" id="IPR003661">
    <property type="entry name" value="HisK_dim/P_dom"/>
</dbReference>
<evidence type="ECO:0000313" key="12">
    <source>
        <dbReference type="Proteomes" id="UP000184171"/>
    </source>
</evidence>
<dbReference type="PROSITE" id="PS50885">
    <property type="entry name" value="HAMP"/>
    <property type="match status" value="1"/>
</dbReference>
<comment type="subcellular location">
    <subcellularLocation>
        <location evidence="2">Membrane</location>
    </subcellularLocation>
</comment>
<evidence type="ECO:0000256" key="2">
    <source>
        <dbReference type="ARBA" id="ARBA00004370"/>
    </source>
</evidence>
<dbReference type="InterPro" id="IPR004358">
    <property type="entry name" value="Sig_transdc_His_kin-like_C"/>
</dbReference>